<evidence type="ECO:0000256" key="1">
    <source>
        <dbReference type="ARBA" id="ARBA00001936"/>
    </source>
</evidence>
<dbReference type="EMBL" id="JAWDIQ010000003">
    <property type="protein sequence ID" value="MDY0410407.1"/>
    <property type="molecule type" value="Genomic_DNA"/>
</dbReference>
<evidence type="ECO:0000313" key="9">
    <source>
        <dbReference type="Proteomes" id="UP001275315"/>
    </source>
</evidence>
<proteinExistence type="predicted"/>
<evidence type="ECO:0000256" key="6">
    <source>
        <dbReference type="ARBA" id="ARBA00023211"/>
    </source>
</evidence>
<feature type="domain" description="Nudix hydrolase" evidence="7">
    <location>
        <begin position="23"/>
        <end position="155"/>
    </location>
</feature>
<evidence type="ECO:0000256" key="2">
    <source>
        <dbReference type="ARBA" id="ARBA00001946"/>
    </source>
</evidence>
<name>A0ABU5CVK8_9BACI</name>
<dbReference type="EC" id="3.6.1.55" evidence="8"/>
<comment type="cofactor">
    <cofactor evidence="2">
        <name>Mg(2+)</name>
        <dbReference type="ChEBI" id="CHEBI:18420"/>
    </cofactor>
</comment>
<keyword evidence="3" id="KW-0479">Metal-binding</keyword>
<keyword evidence="5" id="KW-0460">Magnesium</keyword>
<accession>A0ABU5CVK8</accession>
<dbReference type="PROSITE" id="PS51462">
    <property type="entry name" value="NUDIX"/>
    <property type="match status" value="1"/>
</dbReference>
<dbReference type="RefSeq" id="WP_320381288.1">
    <property type="nucleotide sequence ID" value="NZ_JAWDIQ010000003.1"/>
</dbReference>
<comment type="caution">
    <text evidence="8">The sequence shown here is derived from an EMBL/GenBank/DDBJ whole genome shotgun (WGS) entry which is preliminary data.</text>
</comment>
<organism evidence="8 9">
    <name type="scientific">Paracerasibacillus soli</name>
    <dbReference type="NCBI Taxonomy" id="480284"/>
    <lineage>
        <taxon>Bacteria</taxon>
        <taxon>Bacillati</taxon>
        <taxon>Bacillota</taxon>
        <taxon>Bacilli</taxon>
        <taxon>Bacillales</taxon>
        <taxon>Bacillaceae</taxon>
        <taxon>Paracerasibacillus</taxon>
    </lineage>
</organism>
<dbReference type="InterPro" id="IPR045121">
    <property type="entry name" value="CoAse"/>
</dbReference>
<keyword evidence="9" id="KW-1185">Reference proteome</keyword>
<dbReference type="CDD" id="cd03426">
    <property type="entry name" value="NUDIX_CoAse_Nudt7"/>
    <property type="match status" value="1"/>
</dbReference>
<evidence type="ECO:0000256" key="3">
    <source>
        <dbReference type="ARBA" id="ARBA00022723"/>
    </source>
</evidence>
<dbReference type="GO" id="GO:0035539">
    <property type="term" value="F:8-oxo-7,8-dihydrodeoxyguanosine triphosphate pyrophosphatase activity"/>
    <property type="evidence" value="ECO:0007669"/>
    <property type="project" value="UniProtKB-EC"/>
</dbReference>
<protein>
    <submittedName>
        <fullName evidence="8">CoA pyrophosphatase</fullName>
        <ecNumber evidence="8">3.6.1.55</ecNumber>
    </submittedName>
</protein>
<dbReference type="Pfam" id="PF00293">
    <property type="entry name" value="NUDIX"/>
    <property type="match status" value="1"/>
</dbReference>
<dbReference type="InterPro" id="IPR015797">
    <property type="entry name" value="NUDIX_hydrolase-like_dom_sf"/>
</dbReference>
<evidence type="ECO:0000256" key="4">
    <source>
        <dbReference type="ARBA" id="ARBA00022801"/>
    </source>
</evidence>
<comment type="cofactor">
    <cofactor evidence="1">
        <name>Mn(2+)</name>
        <dbReference type="ChEBI" id="CHEBI:29035"/>
    </cofactor>
</comment>
<evidence type="ECO:0000313" key="8">
    <source>
        <dbReference type="EMBL" id="MDY0410407.1"/>
    </source>
</evidence>
<dbReference type="Gene3D" id="3.90.79.10">
    <property type="entry name" value="Nucleoside Triphosphate Pyrophosphohydrolase"/>
    <property type="match status" value="1"/>
</dbReference>
<dbReference type="SUPFAM" id="SSF55811">
    <property type="entry name" value="Nudix"/>
    <property type="match status" value="1"/>
</dbReference>
<sequence length="179" mass="20769">MKKTDVFQLLRNRQSQLLGYNQYKKSAVLIPLIDIDNKTHILFEVRSMTLRSQPGDICFPGGRMDATDESPKHTAIRETSEELGIEQNHVTDVIPLDYYVGEQRIIYPFIGTIKHPEQITPFSGEVAEIFTVPLDFFLTTKPKKYNVHFEVVPEENFPFDQIVGGKDYNWHVQHIEELF</sequence>
<reference evidence="8 9" key="1">
    <citation type="submission" date="2023-10" db="EMBL/GenBank/DDBJ databases">
        <title>Virgibacillus soli CC-YMP-6 genome.</title>
        <authorList>
            <person name="Miliotis G."/>
            <person name="Sengupta P."/>
            <person name="Hameed A."/>
            <person name="Chuvochina M."/>
            <person name="Mcdonagh F."/>
            <person name="Simpson A.C."/>
            <person name="Singh N.K."/>
            <person name="Rekha P.D."/>
            <person name="Raman K."/>
            <person name="Hugenholtz P."/>
            <person name="Venkateswaran K."/>
        </authorList>
    </citation>
    <scope>NUCLEOTIDE SEQUENCE [LARGE SCALE GENOMIC DNA]</scope>
    <source>
        <strain evidence="8 9">CC-YMP-6</strain>
    </source>
</reference>
<evidence type="ECO:0000259" key="7">
    <source>
        <dbReference type="PROSITE" id="PS51462"/>
    </source>
</evidence>
<keyword evidence="4 8" id="KW-0378">Hydrolase</keyword>
<dbReference type="PANTHER" id="PTHR12992:SF11">
    <property type="entry name" value="MITOCHONDRIAL COENZYME A DIPHOSPHATASE NUDT8"/>
    <property type="match status" value="1"/>
</dbReference>
<dbReference type="Proteomes" id="UP001275315">
    <property type="component" value="Unassembled WGS sequence"/>
</dbReference>
<dbReference type="InterPro" id="IPR000086">
    <property type="entry name" value="NUDIX_hydrolase_dom"/>
</dbReference>
<gene>
    <name evidence="8" type="ORF">RWD45_19985</name>
</gene>
<keyword evidence="6" id="KW-0464">Manganese</keyword>
<evidence type="ECO:0000256" key="5">
    <source>
        <dbReference type="ARBA" id="ARBA00022842"/>
    </source>
</evidence>
<dbReference type="PANTHER" id="PTHR12992">
    <property type="entry name" value="NUDIX HYDROLASE"/>
    <property type="match status" value="1"/>
</dbReference>